<dbReference type="PANTHER" id="PTHR34222">
    <property type="entry name" value="GAG_PRE-INTEGRS DOMAIN-CONTAINING PROTEIN"/>
    <property type="match status" value="1"/>
</dbReference>
<name>A0A0B2SJQ8_GLYSO</name>
<protein>
    <recommendedName>
        <fullName evidence="2">Retrotransposon gag domain-containing protein</fullName>
    </recommendedName>
</protein>
<proteinExistence type="predicted"/>
<evidence type="ECO:0000313" key="1">
    <source>
        <dbReference type="EMBL" id="KHN44514.1"/>
    </source>
</evidence>
<gene>
    <name evidence="1" type="ORF">glysoja_035746</name>
</gene>
<sequence length="151" mass="17558">MVNNLRSFLTAKDMWAYLKRIYNQNNAAKRSQLELDIANYEQGLMSIQDYYSGFLNLWAEHSAILHANVPKESLPAIHKIYEVSKHDQFLMKLRLEFEVSCPTLLNRSPVPSLDVCVGELLRQEQCLLTQVVLLMRFLLHIRLKVLTKVVI</sequence>
<dbReference type="EMBL" id="KN643248">
    <property type="protein sequence ID" value="KHN44514.1"/>
    <property type="molecule type" value="Genomic_DNA"/>
</dbReference>
<dbReference type="Proteomes" id="UP000053555">
    <property type="component" value="Unassembled WGS sequence"/>
</dbReference>
<organism evidence="1">
    <name type="scientific">Glycine soja</name>
    <name type="common">Wild soybean</name>
    <dbReference type="NCBI Taxonomy" id="3848"/>
    <lineage>
        <taxon>Eukaryota</taxon>
        <taxon>Viridiplantae</taxon>
        <taxon>Streptophyta</taxon>
        <taxon>Embryophyta</taxon>
        <taxon>Tracheophyta</taxon>
        <taxon>Spermatophyta</taxon>
        <taxon>Magnoliopsida</taxon>
        <taxon>eudicotyledons</taxon>
        <taxon>Gunneridae</taxon>
        <taxon>Pentapetalae</taxon>
        <taxon>rosids</taxon>
        <taxon>fabids</taxon>
        <taxon>Fabales</taxon>
        <taxon>Fabaceae</taxon>
        <taxon>Papilionoideae</taxon>
        <taxon>50 kb inversion clade</taxon>
        <taxon>NPAAA clade</taxon>
        <taxon>indigoferoid/millettioid clade</taxon>
        <taxon>Phaseoleae</taxon>
        <taxon>Glycine</taxon>
        <taxon>Glycine subgen. Soja</taxon>
    </lineage>
</organism>
<dbReference type="PANTHER" id="PTHR34222:SF83">
    <property type="entry name" value="CCHC-TYPE DOMAIN-CONTAINING PROTEIN"/>
    <property type="match status" value="1"/>
</dbReference>
<accession>A0A0B2SJQ8</accession>
<evidence type="ECO:0008006" key="2">
    <source>
        <dbReference type="Google" id="ProtNLM"/>
    </source>
</evidence>
<dbReference type="AlphaFoldDB" id="A0A0B2SJQ8"/>
<reference evidence="1" key="1">
    <citation type="submission" date="2014-07" db="EMBL/GenBank/DDBJ databases">
        <title>Identification of a novel salt tolerance gene in wild soybean by whole-genome sequencing.</title>
        <authorList>
            <person name="Lam H.-M."/>
            <person name="Qi X."/>
            <person name="Li M.-W."/>
            <person name="Liu X."/>
            <person name="Xie M."/>
            <person name="Ni M."/>
            <person name="Xu X."/>
        </authorList>
    </citation>
    <scope>NUCLEOTIDE SEQUENCE [LARGE SCALE GENOMIC DNA]</scope>
    <source>
        <tissue evidence="1">Root</tissue>
    </source>
</reference>